<sequence>MSFRQLVIIVGITVLGIAAAYMAQVPVVFGFSAGLLALILISLRSGIGGKELGAGILDGVRRTKEVVWLLLLVGMILPCWAVSGTVDELVQWALAVVQPQYALTFSFLICAFVSMILGTSTGTLSAVGVPLIGMAIHVGVPLPYVAGAVVSGIFVGDRTSPFSSAHQLIAASTETSIPRQWRAMAPTSALAVLASLAFYGWLDLRTAKGSVEQAASLIPSDLGESLVLLIPIFVLLGSIVLRLKTKYGFLLSIAAAIIVGSLQKGVGPAVWLKAMWSGAEHSIVEGKGLLSMISLVSLIVLAGAFNGILERSNLIGAYIERMMGEMPSLASATWRTGAFGLVLCLISCTQTLPIIMSGRNILPLWNRRFSSAHLSRVIADTSAVLAAAVPWNLLAVLCSTFVGVPVEQYLPFAIFLWSLPLCTYLYSAYLDRAKVRVQA</sequence>
<keyword evidence="6 9" id="KW-1133">Transmembrane helix</keyword>
<dbReference type="eggNOG" id="COG1757">
    <property type="taxonomic scope" value="Bacteria"/>
</dbReference>
<feature type="transmembrane region" description="Helical" evidence="9">
    <location>
        <begin position="7"/>
        <end position="23"/>
    </location>
</feature>
<feature type="transmembrane region" description="Helical" evidence="9">
    <location>
        <begin position="222"/>
        <end position="241"/>
    </location>
</feature>
<dbReference type="Proteomes" id="UP000028123">
    <property type="component" value="Unassembled WGS sequence"/>
</dbReference>
<keyword evidence="3" id="KW-0050">Antiport</keyword>
<protein>
    <submittedName>
        <fullName evidence="11">Sodium:proton antiporter</fullName>
    </submittedName>
</protein>
<dbReference type="EMBL" id="JNVM01000016">
    <property type="protein sequence ID" value="KEQ24493.1"/>
    <property type="molecule type" value="Genomic_DNA"/>
</dbReference>
<evidence type="ECO:0000256" key="5">
    <source>
        <dbReference type="ARBA" id="ARBA00022692"/>
    </source>
</evidence>
<evidence type="ECO:0000256" key="4">
    <source>
        <dbReference type="ARBA" id="ARBA00022475"/>
    </source>
</evidence>
<keyword evidence="2" id="KW-0813">Transport</keyword>
<organism evidence="11 12">
    <name type="scientific">Paenibacillus tyrfis</name>
    <dbReference type="NCBI Taxonomy" id="1501230"/>
    <lineage>
        <taxon>Bacteria</taxon>
        <taxon>Bacillati</taxon>
        <taxon>Bacillota</taxon>
        <taxon>Bacilli</taxon>
        <taxon>Bacillales</taxon>
        <taxon>Paenibacillaceae</taxon>
        <taxon>Paenibacillus</taxon>
    </lineage>
</organism>
<evidence type="ECO:0000313" key="12">
    <source>
        <dbReference type="Proteomes" id="UP000028123"/>
    </source>
</evidence>
<feature type="transmembrane region" description="Helical" evidence="9">
    <location>
        <begin position="131"/>
        <end position="155"/>
    </location>
</feature>
<reference evidence="11 12" key="1">
    <citation type="submission" date="2014-06" db="EMBL/GenBank/DDBJ databases">
        <title>Draft genome sequence of Paenibacillus sp. MSt1.</title>
        <authorList>
            <person name="Aw Y.K."/>
            <person name="Ong K.S."/>
            <person name="Gan H.M."/>
            <person name="Lee S.M."/>
        </authorList>
    </citation>
    <scope>NUCLEOTIDE SEQUENCE [LARGE SCALE GENOMIC DNA]</scope>
    <source>
        <strain evidence="11 12">MSt1</strain>
    </source>
</reference>
<keyword evidence="5 9" id="KW-0812">Transmembrane</keyword>
<evidence type="ECO:0000256" key="8">
    <source>
        <dbReference type="ARBA" id="ARBA00038435"/>
    </source>
</evidence>
<keyword evidence="12" id="KW-1185">Reference proteome</keyword>
<dbReference type="PANTHER" id="PTHR33451">
    <property type="entry name" value="MALATE-2H(+)/NA(+)-LACTATE ANTIPORTER"/>
    <property type="match status" value="1"/>
</dbReference>
<evidence type="ECO:0000256" key="3">
    <source>
        <dbReference type="ARBA" id="ARBA00022449"/>
    </source>
</evidence>
<dbReference type="AlphaFoldDB" id="A0A081P1C0"/>
<dbReference type="Pfam" id="PF03553">
    <property type="entry name" value="Na_H_antiporter"/>
    <property type="match status" value="1"/>
</dbReference>
<evidence type="ECO:0000313" key="11">
    <source>
        <dbReference type="EMBL" id="KEQ24493.1"/>
    </source>
</evidence>
<feature type="transmembrane region" description="Helical" evidence="9">
    <location>
        <begin position="67"/>
        <end position="86"/>
    </location>
</feature>
<dbReference type="PANTHER" id="PTHR33451:SF3">
    <property type="entry name" value="MALATE-2H(+)_NA(+)-LACTATE ANTIPORTER"/>
    <property type="match status" value="1"/>
</dbReference>
<accession>A0A081P1C0</accession>
<feature type="transmembrane region" description="Helical" evidence="9">
    <location>
        <begin position="409"/>
        <end position="429"/>
    </location>
</feature>
<name>A0A081P1C0_9BACL</name>
<dbReference type="GO" id="GO:0005886">
    <property type="term" value="C:plasma membrane"/>
    <property type="evidence" value="ECO:0007669"/>
    <property type="project" value="UniProtKB-SubCell"/>
</dbReference>
<dbReference type="OrthoDB" id="9762978at2"/>
<evidence type="ECO:0000256" key="7">
    <source>
        <dbReference type="ARBA" id="ARBA00023136"/>
    </source>
</evidence>
<gene>
    <name evidence="11" type="ORF">ET33_09450</name>
</gene>
<feature type="transmembrane region" description="Helical" evidence="9">
    <location>
        <begin position="247"/>
        <end position="267"/>
    </location>
</feature>
<comment type="caution">
    <text evidence="11">The sequence shown here is derived from an EMBL/GenBank/DDBJ whole genome shotgun (WGS) entry which is preliminary data.</text>
</comment>
<evidence type="ECO:0000259" key="10">
    <source>
        <dbReference type="Pfam" id="PF03553"/>
    </source>
</evidence>
<evidence type="ECO:0000256" key="1">
    <source>
        <dbReference type="ARBA" id="ARBA00004651"/>
    </source>
</evidence>
<evidence type="ECO:0000256" key="2">
    <source>
        <dbReference type="ARBA" id="ARBA00022448"/>
    </source>
</evidence>
<dbReference type="GO" id="GO:0015297">
    <property type="term" value="F:antiporter activity"/>
    <property type="evidence" value="ECO:0007669"/>
    <property type="project" value="UniProtKB-KW"/>
</dbReference>
<comment type="subcellular location">
    <subcellularLocation>
        <location evidence="1">Cell membrane</location>
        <topology evidence="1">Multi-pass membrane protein</topology>
    </subcellularLocation>
</comment>
<feature type="transmembrane region" description="Helical" evidence="9">
    <location>
        <begin position="288"/>
        <end position="309"/>
    </location>
</feature>
<dbReference type="InterPro" id="IPR052180">
    <property type="entry name" value="NhaC_Na-H+_Antiporter"/>
</dbReference>
<dbReference type="RefSeq" id="WP_036685799.1">
    <property type="nucleotide sequence ID" value="NZ_FYEP01000011.1"/>
</dbReference>
<feature type="domain" description="Na+/H+ antiporter NhaC-like C-terminal" evidence="10">
    <location>
        <begin position="152"/>
        <end position="426"/>
    </location>
</feature>
<proteinExistence type="inferred from homology"/>
<evidence type="ECO:0000256" key="9">
    <source>
        <dbReference type="SAM" id="Phobius"/>
    </source>
</evidence>
<feature type="transmembrane region" description="Helical" evidence="9">
    <location>
        <begin position="183"/>
        <end position="202"/>
    </location>
</feature>
<keyword evidence="4" id="KW-1003">Cell membrane</keyword>
<feature type="transmembrane region" description="Helical" evidence="9">
    <location>
        <begin position="101"/>
        <end position="119"/>
    </location>
</feature>
<evidence type="ECO:0000256" key="6">
    <source>
        <dbReference type="ARBA" id="ARBA00022989"/>
    </source>
</evidence>
<keyword evidence="7 9" id="KW-0472">Membrane</keyword>
<feature type="transmembrane region" description="Helical" evidence="9">
    <location>
        <begin position="377"/>
        <end position="403"/>
    </location>
</feature>
<comment type="similarity">
    <text evidence="8">Belongs to the NhaC Na(+)/H(+) (TC 2.A.35) antiporter family.</text>
</comment>
<dbReference type="InterPro" id="IPR018461">
    <property type="entry name" value="Na/H_Antiport_NhaC-like_C"/>
</dbReference>